<reference evidence="2 3" key="1">
    <citation type="submission" date="2019-08" db="EMBL/GenBank/DDBJ databases">
        <authorList>
            <person name="Alioto T."/>
            <person name="Alioto T."/>
            <person name="Gomez Garrido J."/>
        </authorList>
    </citation>
    <scope>NUCLEOTIDE SEQUENCE [LARGE SCALE GENOMIC DNA]</scope>
</reference>
<keyword evidence="3" id="KW-1185">Reference proteome</keyword>
<evidence type="ECO:0000313" key="2">
    <source>
        <dbReference type="EMBL" id="VVC30173.1"/>
    </source>
</evidence>
<gene>
    <name evidence="2" type="ORF">CINCED_3A013327</name>
</gene>
<accession>A0A5E4MFA0</accession>
<name>A0A5E4MFA0_9HEMI</name>
<keyword evidence="2" id="KW-0808">Transferase</keyword>
<protein>
    <submittedName>
        <fullName evidence="2">Reverse transcriptase domain</fullName>
    </submittedName>
</protein>
<dbReference type="InterPro" id="IPR043502">
    <property type="entry name" value="DNA/RNA_pol_sf"/>
</dbReference>
<proteinExistence type="predicted"/>
<dbReference type="PROSITE" id="PS50878">
    <property type="entry name" value="RT_POL"/>
    <property type="match status" value="1"/>
</dbReference>
<dbReference type="PANTHER" id="PTHR47027:SF20">
    <property type="entry name" value="REVERSE TRANSCRIPTASE-LIKE PROTEIN WITH RNA-DIRECTED DNA POLYMERASE DOMAIN"/>
    <property type="match status" value="1"/>
</dbReference>
<dbReference type="Proteomes" id="UP000325440">
    <property type="component" value="Unassembled WGS sequence"/>
</dbReference>
<sequence>MLFHVSEILLNVRKHRLKKKIENQIGEDQFRFRYERGTREAILALHQIFNGRIDVNRNAYANFIDENKVNGRCLFKTLNDNGIEWRDGRLILKLYKIQTIIDINRTKQSKIRKGVRQGCPLAPYLFNIFIEASINEFKIKRRIKINGQRVHSILFADDIVMLAESQNMNKMFNTLADIIVKKLNLNRNQLAADIKKIITLAKQAFLKKYNKLNLLIGRIMGRRPKGTSRTNYFHDIKEKMGGVSYQQLKEAAKDRHMANSTRCCL</sequence>
<dbReference type="PANTHER" id="PTHR47027">
    <property type="entry name" value="REVERSE TRANSCRIPTASE DOMAIN-CONTAINING PROTEIN"/>
    <property type="match status" value="1"/>
</dbReference>
<organism evidence="2 3">
    <name type="scientific">Cinara cedri</name>
    <dbReference type="NCBI Taxonomy" id="506608"/>
    <lineage>
        <taxon>Eukaryota</taxon>
        <taxon>Metazoa</taxon>
        <taxon>Ecdysozoa</taxon>
        <taxon>Arthropoda</taxon>
        <taxon>Hexapoda</taxon>
        <taxon>Insecta</taxon>
        <taxon>Pterygota</taxon>
        <taxon>Neoptera</taxon>
        <taxon>Paraneoptera</taxon>
        <taxon>Hemiptera</taxon>
        <taxon>Sternorrhyncha</taxon>
        <taxon>Aphidomorpha</taxon>
        <taxon>Aphidoidea</taxon>
        <taxon>Aphididae</taxon>
        <taxon>Lachninae</taxon>
        <taxon>Cinara</taxon>
    </lineage>
</organism>
<evidence type="ECO:0000259" key="1">
    <source>
        <dbReference type="PROSITE" id="PS50878"/>
    </source>
</evidence>
<dbReference type="SUPFAM" id="SSF56672">
    <property type="entry name" value="DNA/RNA polymerases"/>
    <property type="match status" value="1"/>
</dbReference>
<feature type="domain" description="Reverse transcriptase" evidence="1">
    <location>
        <begin position="1"/>
        <end position="220"/>
    </location>
</feature>
<dbReference type="Pfam" id="PF00078">
    <property type="entry name" value="RVT_1"/>
    <property type="match status" value="1"/>
</dbReference>
<dbReference type="GO" id="GO:0003964">
    <property type="term" value="F:RNA-directed DNA polymerase activity"/>
    <property type="evidence" value="ECO:0007669"/>
    <property type="project" value="UniProtKB-KW"/>
</dbReference>
<dbReference type="InterPro" id="IPR000477">
    <property type="entry name" value="RT_dom"/>
</dbReference>
<keyword evidence="2" id="KW-0548">Nucleotidyltransferase</keyword>
<dbReference type="EMBL" id="CABPRJ010000507">
    <property type="protein sequence ID" value="VVC30173.1"/>
    <property type="molecule type" value="Genomic_DNA"/>
</dbReference>
<dbReference type="OrthoDB" id="6625243at2759"/>
<evidence type="ECO:0000313" key="3">
    <source>
        <dbReference type="Proteomes" id="UP000325440"/>
    </source>
</evidence>
<dbReference type="AlphaFoldDB" id="A0A5E4MFA0"/>
<keyword evidence="2" id="KW-0695">RNA-directed DNA polymerase</keyword>